<dbReference type="SUPFAM" id="SSF143120">
    <property type="entry name" value="YefM-like"/>
    <property type="match status" value="1"/>
</dbReference>
<dbReference type="EMBL" id="MNUU01000015">
    <property type="protein sequence ID" value="OIO08370.1"/>
    <property type="molecule type" value="Genomic_DNA"/>
</dbReference>
<evidence type="ECO:0000313" key="3">
    <source>
        <dbReference type="EMBL" id="OIO08370.1"/>
    </source>
</evidence>
<evidence type="ECO:0000256" key="1">
    <source>
        <dbReference type="ARBA" id="ARBA00009981"/>
    </source>
</evidence>
<comment type="similarity">
    <text evidence="1 2">Belongs to the phD/YefM antitoxin family.</text>
</comment>
<dbReference type="Proteomes" id="UP000183192">
    <property type="component" value="Unassembled WGS sequence"/>
</dbReference>
<organism evidence="3 4">
    <name type="scientific">Candidatus Falkowbacteria bacterium CG1_02_37_44</name>
    <dbReference type="NCBI Taxonomy" id="1805146"/>
    <lineage>
        <taxon>Bacteria</taxon>
        <taxon>Candidatus Falkowiibacteriota</taxon>
    </lineage>
</organism>
<reference evidence="3 4" key="1">
    <citation type="journal article" date="2016" name="Environ. Microbiol.">
        <title>Genomic resolution of a cold subsurface aquifer community provides metabolic insights for novel microbes adapted to high CO concentrations.</title>
        <authorList>
            <person name="Probst A.J."/>
            <person name="Castelle C.J."/>
            <person name="Singh A."/>
            <person name="Brown C.T."/>
            <person name="Anantharaman K."/>
            <person name="Sharon I."/>
            <person name="Hug L.A."/>
            <person name="Burstein D."/>
            <person name="Emerson J.B."/>
            <person name="Thomas B.C."/>
            <person name="Banfield J.F."/>
        </authorList>
    </citation>
    <scope>NUCLEOTIDE SEQUENCE [LARGE SCALE GENOMIC DNA]</scope>
    <source>
        <strain evidence="3">CG1_02_37_44</strain>
    </source>
</reference>
<comment type="caution">
    <text evidence="3">The sequence shown here is derived from an EMBL/GenBank/DDBJ whole genome shotgun (WGS) entry which is preliminary data.</text>
</comment>
<proteinExistence type="inferred from homology"/>
<dbReference type="InterPro" id="IPR006442">
    <property type="entry name" value="Antitoxin_Phd/YefM"/>
</dbReference>
<evidence type="ECO:0000313" key="4">
    <source>
        <dbReference type="Proteomes" id="UP000183192"/>
    </source>
</evidence>
<dbReference type="STRING" id="1805146.AUJ27_00875"/>
<sequence length="79" mass="9001">MNTISISDLKVNPSKAISFASDYPIAIENRNKIKAYLLGKDLYEKLVSYVEQMIDKKAVEETDFNKGRDFETVAKKLNV</sequence>
<gene>
    <name evidence="3" type="ORF">AUJ27_00875</name>
</gene>
<accession>A0A1J4T9D3</accession>
<comment type="function">
    <text evidence="2">Antitoxin component of a type II toxin-antitoxin (TA) system.</text>
</comment>
<dbReference type="Pfam" id="PF02604">
    <property type="entry name" value="PhdYeFM_antitox"/>
    <property type="match status" value="1"/>
</dbReference>
<protein>
    <recommendedName>
        <fullName evidence="2">Antitoxin</fullName>
    </recommendedName>
</protein>
<dbReference type="InterPro" id="IPR036165">
    <property type="entry name" value="YefM-like_sf"/>
</dbReference>
<evidence type="ECO:0000256" key="2">
    <source>
        <dbReference type="RuleBase" id="RU362080"/>
    </source>
</evidence>
<name>A0A1J4T9D3_9BACT</name>
<dbReference type="AlphaFoldDB" id="A0A1J4T9D3"/>